<keyword evidence="3" id="KW-1185">Reference proteome</keyword>
<dbReference type="PANTHER" id="PTHR41248">
    <property type="entry name" value="NORD PROTEIN"/>
    <property type="match status" value="1"/>
</dbReference>
<evidence type="ECO:0000313" key="3">
    <source>
        <dbReference type="Proteomes" id="UP000305041"/>
    </source>
</evidence>
<proteinExistence type="predicted"/>
<feature type="domain" description="Cobalamin biosynthesis protein CobT VWA" evidence="1">
    <location>
        <begin position="92"/>
        <end position="292"/>
    </location>
</feature>
<dbReference type="SUPFAM" id="SSF53300">
    <property type="entry name" value="vWA-like"/>
    <property type="match status" value="1"/>
</dbReference>
<dbReference type="InterPro" id="IPR051928">
    <property type="entry name" value="NorD/CobT"/>
</dbReference>
<name>A0ABY2UUL3_9RHOB</name>
<dbReference type="PANTHER" id="PTHR41248:SF1">
    <property type="entry name" value="NORD PROTEIN"/>
    <property type="match status" value="1"/>
</dbReference>
<dbReference type="Pfam" id="PF11775">
    <property type="entry name" value="CobT_C"/>
    <property type="match status" value="1"/>
</dbReference>
<evidence type="ECO:0000259" key="1">
    <source>
        <dbReference type="Pfam" id="PF11775"/>
    </source>
</evidence>
<dbReference type="Proteomes" id="UP000305041">
    <property type="component" value="Unassembled WGS sequence"/>
</dbReference>
<accession>A0ABY2UUL3</accession>
<dbReference type="InterPro" id="IPR036465">
    <property type="entry name" value="vWFA_dom_sf"/>
</dbReference>
<dbReference type="InterPro" id="IPR025861">
    <property type="entry name" value="CobT_VWA_dom"/>
</dbReference>
<gene>
    <name evidence="2" type="ORF">FEE96_13815</name>
</gene>
<dbReference type="EMBL" id="VAUA01000006">
    <property type="protein sequence ID" value="TLP62804.1"/>
    <property type="molecule type" value="Genomic_DNA"/>
</dbReference>
<sequence>MDSIPIGFCYVFEGEKDLRWPWQLQKSDSGYSIFTTEFDVELTGDELGRELSAKDRTIWQAQIDAYQAATELERTRAALISAARISDVLAQNNDFRSTTVSIVVDHSGSLKGQRAIIACLMVQMIGDFLSRLGVKFEILGFTTAAWKGGNSRKRWISKGRPKNPGRLNDLLHICYRKASSTNPGCPWSIHHILRSAVLKENIDGEAVFWAAERLKNQGSDQNLIIVISDGAPVDDSTLHENGTELLWRHLESVVSDVVATQGFRIAGIGIDHDVSRLYPINLKVDRLEQISTKLPDFLGSLFS</sequence>
<reference evidence="2 3" key="1">
    <citation type="submission" date="2019-05" db="EMBL/GenBank/DDBJ databases">
        <title>Draft genome sequence of Pelagicola sp. DSW4-44.</title>
        <authorList>
            <person name="Oh J."/>
        </authorList>
    </citation>
    <scope>NUCLEOTIDE SEQUENCE [LARGE SCALE GENOMIC DNA]</scope>
    <source>
        <strain evidence="2 3">DSW4-44</strain>
    </source>
</reference>
<evidence type="ECO:0000313" key="2">
    <source>
        <dbReference type="EMBL" id="TLP62804.1"/>
    </source>
</evidence>
<comment type="caution">
    <text evidence="2">The sequence shown here is derived from an EMBL/GenBank/DDBJ whole genome shotgun (WGS) entry which is preliminary data.</text>
</comment>
<organism evidence="2 3">
    <name type="scientific">Parasedimentitalea maritima</name>
    <dbReference type="NCBI Taxonomy" id="2578117"/>
    <lineage>
        <taxon>Bacteria</taxon>
        <taxon>Pseudomonadati</taxon>
        <taxon>Pseudomonadota</taxon>
        <taxon>Alphaproteobacteria</taxon>
        <taxon>Rhodobacterales</taxon>
        <taxon>Paracoccaceae</taxon>
        <taxon>Parasedimentitalea</taxon>
    </lineage>
</organism>
<dbReference type="Gene3D" id="3.40.50.410">
    <property type="entry name" value="von Willebrand factor, type A domain"/>
    <property type="match status" value="1"/>
</dbReference>
<protein>
    <recommendedName>
        <fullName evidence="1">Cobalamin biosynthesis protein CobT VWA domain-containing protein</fullName>
    </recommendedName>
</protein>